<evidence type="ECO:0008006" key="4">
    <source>
        <dbReference type="Google" id="ProtNLM"/>
    </source>
</evidence>
<feature type="compositionally biased region" description="Low complexity" evidence="1">
    <location>
        <begin position="188"/>
        <end position="198"/>
    </location>
</feature>
<dbReference type="EMBL" id="PDEM01000009">
    <property type="protein sequence ID" value="PHZ85989.1"/>
    <property type="molecule type" value="Genomic_DNA"/>
</dbReference>
<organism evidence="2 3">
    <name type="scientific">Paremcibacter congregatus</name>
    <dbReference type="NCBI Taxonomy" id="2043170"/>
    <lineage>
        <taxon>Bacteria</taxon>
        <taxon>Pseudomonadati</taxon>
        <taxon>Pseudomonadota</taxon>
        <taxon>Alphaproteobacteria</taxon>
        <taxon>Emcibacterales</taxon>
        <taxon>Emcibacteraceae</taxon>
        <taxon>Paremcibacter</taxon>
    </lineage>
</organism>
<dbReference type="InParanoid" id="A0A2G4YUH6"/>
<gene>
    <name evidence="2" type="ORF">CRD36_04770</name>
</gene>
<keyword evidence="3" id="KW-1185">Reference proteome</keyword>
<dbReference type="AlphaFoldDB" id="A0A2G4YUH6"/>
<comment type="caution">
    <text evidence="2">The sequence shown here is derived from an EMBL/GenBank/DDBJ whole genome shotgun (WGS) entry which is preliminary data.</text>
</comment>
<evidence type="ECO:0000313" key="2">
    <source>
        <dbReference type="EMBL" id="PHZ85989.1"/>
    </source>
</evidence>
<protein>
    <recommendedName>
        <fullName evidence="4">AMIN domain-containing protein</fullName>
    </recommendedName>
</protein>
<name>A0A2G4YUH6_9PROT</name>
<evidence type="ECO:0000256" key="1">
    <source>
        <dbReference type="SAM" id="MobiDB-lite"/>
    </source>
</evidence>
<sequence length="615" mass="68609">MLKPSHYHLGRHKGPTGHRAVKVFLMAATALGLWTAPGQAAVDILDVRTGLHPDKTRVVLELSDATFYEVSYRQDPVLEGRREIVVDLKEAPSREAVSALTKDMQVVGLVQDVIVEDHLGGVRLRIALRTSAVVDKSFLLKPDHGMQYRLVFDLKAISGAEWSRLVKRTVPDAAAVELKEPVEPEQPAPAEEPVAPARPRTEDEISVTPAPPVSVPDVTPERTPETYDDAVSGDERITLSGYIEMEGRFFPQSSFYPAVDDWTVSFALEPLMEYISDSGGAQFSFRPFGRLDVQDSARSHFDIRALKWTGTADRLQATVGIDTVFWGVTESVHLVNILNQDDLLEDIDQEDKLGQPMATVSYTSDFGVFSAYLMTYFREQRFPGAEGRLRLPLAVDYSQTDYQAGAGKWHADWAVRWSHVIENFDIGLYHFRGTNRDVDLALGTDADGAPVLVPRYNLINQTGLDLQATFNDLLIKFEGIRRTGVGAWAYQDYWALAGGFEYTFYDLLGGGADISLLSEYLYDDRGDLATSGLEDDLFVGVRWAANDIDSTQILMGTIFDLNSRAKFVNLEGSRRIGDSWKISLDARLFLGVPVGDPFYSISRDDFIQLRLARYF</sequence>
<evidence type="ECO:0000313" key="3">
    <source>
        <dbReference type="Proteomes" id="UP000229730"/>
    </source>
</evidence>
<dbReference type="Gene3D" id="2.60.40.3500">
    <property type="match status" value="1"/>
</dbReference>
<reference evidence="2 3" key="1">
    <citation type="submission" date="2017-10" db="EMBL/GenBank/DDBJ databases">
        <title>Frigbacter circumglobatus gen. nov. sp. nov., isolated from sediment cultured in situ.</title>
        <authorList>
            <person name="Zhao Z."/>
        </authorList>
    </citation>
    <scope>NUCLEOTIDE SEQUENCE [LARGE SCALE GENOMIC DNA]</scope>
    <source>
        <strain evidence="2 3">ZYL</strain>
    </source>
</reference>
<dbReference type="Proteomes" id="UP000229730">
    <property type="component" value="Unassembled WGS sequence"/>
</dbReference>
<feature type="region of interest" description="Disordered" evidence="1">
    <location>
        <begin position="178"/>
        <end position="228"/>
    </location>
</feature>
<accession>A0A2G4YUH6</accession>
<proteinExistence type="predicted"/>